<dbReference type="RefSeq" id="WP_345920903.1">
    <property type="nucleotide sequence ID" value="NZ_JBDIVE010000010.1"/>
</dbReference>
<evidence type="ECO:0000256" key="8">
    <source>
        <dbReference type="SAM" id="SignalP"/>
    </source>
</evidence>
<dbReference type="PANTHER" id="PTHR38050:SF2">
    <property type="entry name" value="FERULOYL ESTERASE C-RELATED"/>
    <property type="match status" value="1"/>
</dbReference>
<evidence type="ECO:0000256" key="7">
    <source>
        <dbReference type="ARBA" id="ARBA00023326"/>
    </source>
</evidence>
<keyword evidence="7" id="KW-0624">Polysaccharide degradation</keyword>
<dbReference type="Gene3D" id="3.40.50.1820">
    <property type="entry name" value="alpha/beta hydrolase"/>
    <property type="match status" value="1"/>
</dbReference>
<keyword evidence="4 8" id="KW-0732">Signal</keyword>
<feature type="signal peptide" evidence="8">
    <location>
        <begin position="1"/>
        <end position="30"/>
    </location>
</feature>
<dbReference type="InterPro" id="IPR029058">
    <property type="entry name" value="AB_hydrolase_fold"/>
</dbReference>
<protein>
    <submittedName>
        <fullName evidence="10">Prolyl oligopeptidase family serine peptidase</fullName>
    </submittedName>
</protein>
<evidence type="ECO:0000256" key="3">
    <source>
        <dbReference type="ARBA" id="ARBA00022651"/>
    </source>
</evidence>
<evidence type="ECO:0000313" key="11">
    <source>
        <dbReference type="Proteomes" id="UP001410394"/>
    </source>
</evidence>
<evidence type="ECO:0000256" key="4">
    <source>
        <dbReference type="ARBA" id="ARBA00022729"/>
    </source>
</evidence>
<organism evidence="10 11">
    <name type="scientific">Uliginosibacterium sediminicola</name>
    <dbReference type="NCBI Taxonomy" id="2024550"/>
    <lineage>
        <taxon>Bacteria</taxon>
        <taxon>Pseudomonadati</taxon>
        <taxon>Pseudomonadota</taxon>
        <taxon>Betaproteobacteria</taxon>
        <taxon>Rhodocyclales</taxon>
        <taxon>Zoogloeaceae</taxon>
        <taxon>Uliginosibacterium</taxon>
    </lineage>
</organism>
<evidence type="ECO:0000256" key="6">
    <source>
        <dbReference type="ARBA" id="ARBA00023277"/>
    </source>
</evidence>
<comment type="subcellular location">
    <subcellularLocation>
        <location evidence="1">Secreted</location>
    </subcellularLocation>
</comment>
<evidence type="ECO:0000313" key="10">
    <source>
        <dbReference type="EMBL" id="MEN3070128.1"/>
    </source>
</evidence>
<evidence type="ECO:0000256" key="5">
    <source>
        <dbReference type="ARBA" id="ARBA00022801"/>
    </source>
</evidence>
<feature type="chain" id="PRO_5045806554" evidence="8">
    <location>
        <begin position="31"/>
        <end position="339"/>
    </location>
</feature>
<dbReference type="PANTHER" id="PTHR38050">
    <property type="match status" value="1"/>
</dbReference>
<name>A0ABU9Z269_9RHOO</name>
<dbReference type="Proteomes" id="UP001410394">
    <property type="component" value="Unassembled WGS sequence"/>
</dbReference>
<proteinExistence type="predicted"/>
<keyword evidence="6" id="KW-0119">Carbohydrate metabolism</keyword>
<dbReference type="Pfam" id="PF00326">
    <property type="entry name" value="Peptidase_S9"/>
    <property type="match status" value="1"/>
</dbReference>
<gene>
    <name evidence="10" type="ORF">ABDB84_16715</name>
</gene>
<evidence type="ECO:0000256" key="1">
    <source>
        <dbReference type="ARBA" id="ARBA00004613"/>
    </source>
</evidence>
<sequence length="339" mass="36466">MPRPPTCRSRLARLVVALLLPAALSLPAQAQNADAPSLRERIQARIAQRKEAPAAEPAAITRPGDYSFSFEHGGATRQYRVHVPASYRDDTPRPLLLVFHGGGGNMDIQADDRYYGQISQAEQAGYIVAFPNGYSRFGGKLATWNAGHCCGGARDTQSDDVGFVREVVARLKRQLNIDAQRIFASGISNGAMMSYRLACEMPDTFRAIAAVAGTDNTTVCTPSRPVSILHIHARDDELVLFNGGAGRESDKVTAFVSVPDSIAKWVKLDACRPAPQRVLSTAGAYCEAYTGCQGGTQVQLCVTESGGHSWPGGQKPRGGSQPSSAIKATELIWDFFAQQ</sequence>
<keyword evidence="3" id="KW-0858">Xylan degradation</keyword>
<dbReference type="EMBL" id="JBDIVE010000010">
    <property type="protein sequence ID" value="MEN3070128.1"/>
    <property type="molecule type" value="Genomic_DNA"/>
</dbReference>
<keyword evidence="2" id="KW-0964">Secreted</keyword>
<evidence type="ECO:0000256" key="2">
    <source>
        <dbReference type="ARBA" id="ARBA00022525"/>
    </source>
</evidence>
<dbReference type="SUPFAM" id="SSF53474">
    <property type="entry name" value="alpha/beta-Hydrolases"/>
    <property type="match status" value="1"/>
</dbReference>
<keyword evidence="11" id="KW-1185">Reference proteome</keyword>
<comment type="caution">
    <text evidence="10">The sequence shown here is derived from an EMBL/GenBank/DDBJ whole genome shotgun (WGS) entry which is preliminary data.</text>
</comment>
<dbReference type="InterPro" id="IPR043595">
    <property type="entry name" value="FaeB/C/D"/>
</dbReference>
<evidence type="ECO:0000259" key="9">
    <source>
        <dbReference type="Pfam" id="PF00326"/>
    </source>
</evidence>
<reference evidence="10 11" key="1">
    <citation type="journal article" date="2018" name="Int. J. Syst. Evol. Microbiol.">
        <title>Uliginosibacterium sediminicola sp. nov., isolated from freshwater sediment.</title>
        <authorList>
            <person name="Hwang W.M."/>
            <person name="Kim S.M."/>
            <person name="Kang K."/>
            <person name="Ahn T.Y."/>
        </authorList>
    </citation>
    <scope>NUCLEOTIDE SEQUENCE [LARGE SCALE GENOMIC DNA]</scope>
    <source>
        <strain evidence="10 11">M1-21</strain>
    </source>
</reference>
<feature type="domain" description="Peptidase S9 prolyl oligopeptidase catalytic" evidence="9">
    <location>
        <begin position="163"/>
        <end position="215"/>
    </location>
</feature>
<dbReference type="InterPro" id="IPR001375">
    <property type="entry name" value="Peptidase_S9_cat"/>
</dbReference>
<keyword evidence="5" id="KW-0378">Hydrolase</keyword>
<accession>A0ABU9Z269</accession>